<dbReference type="GO" id="GO:0007165">
    <property type="term" value="P:signal transduction"/>
    <property type="evidence" value="ECO:0007669"/>
    <property type="project" value="TreeGrafter"/>
</dbReference>
<dbReference type="Pfam" id="PF03572">
    <property type="entry name" value="Peptidase_S41"/>
    <property type="match status" value="1"/>
</dbReference>
<dbReference type="GO" id="GO:0008236">
    <property type="term" value="F:serine-type peptidase activity"/>
    <property type="evidence" value="ECO:0007669"/>
    <property type="project" value="UniProtKB-KW"/>
</dbReference>
<dbReference type="SUPFAM" id="SSF50156">
    <property type="entry name" value="PDZ domain-like"/>
    <property type="match status" value="1"/>
</dbReference>
<dbReference type="AlphaFoldDB" id="A0A8J3CIM2"/>
<reference evidence="7" key="1">
    <citation type="journal article" date="2014" name="Int. J. Syst. Evol. Microbiol.">
        <title>Complete genome sequence of Corynebacterium casei LMG S-19264T (=DSM 44701T), isolated from a smear-ripened cheese.</title>
        <authorList>
            <consortium name="US DOE Joint Genome Institute (JGI-PGF)"/>
            <person name="Walter F."/>
            <person name="Albersmeier A."/>
            <person name="Kalinowski J."/>
            <person name="Ruckert C."/>
        </authorList>
    </citation>
    <scope>NUCLEOTIDE SEQUENCE</scope>
    <source>
        <strain evidence="7">KCTC 32501</strain>
    </source>
</reference>
<keyword evidence="4 5" id="KW-0720">Serine protease</keyword>
<accession>A0A8J3CIM2</accession>
<keyword evidence="2 5" id="KW-0645">Protease</keyword>
<gene>
    <name evidence="7" type="primary">ctpA</name>
    <name evidence="7" type="ORF">GCM10009007_17020</name>
</gene>
<dbReference type="InterPro" id="IPR029045">
    <property type="entry name" value="ClpP/crotonase-like_dom_sf"/>
</dbReference>
<dbReference type="FunFam" id="2.30.42.10:FF:000063">
    <property type="entry name" value="Peptidase, S41 family"/>
    <property type="match status" value="1"/>
</dbReference>
<dbReference type="Gene3D" id="2.30.42.10">
    <property type="match status" value="1"/>
</dbReference>
<dbReference type="InterPro" id="IPR055210">
    <property type="entry name" value="CtpA/B_N"/>
</dbReference>
<evidence type="ECO:0000256" key="4">
    <source>
        <dbReference type="ARBA" id="ARBA00022825"/>
    </source>
</evidence>
<dbReference type="PANTHER" id="PTHR32060:SF30">
    <property type="entry name" value="CARBOXY-TERMINAL PROCESSING PROTEASE CTPA"/>
    <property type="match status" value="1"/>
</dbReference>
<dbReference type="Proteomes" id="UP000614287">
    <property type="component" value="Unassembled WGS sequence"/>
</dbReference>
<dbReference type="Gene3D" id="3.30.750.44">
    <property type="match status" value="1"/>
</dbReference>
<keyword evidence="3 5" id="KW-0378">Hydrolase</keyword>
<proteinExistence type="inferred from homology"/>
<dbReference type="SMART" id="SM00245">
    <property type="entry name" value="TSPc"/>
    <property type="match status" value="1"/>
</dbReference>
<comment type="caution">
    <text evidence="7">The sequence shown here is derived from an EMBL/GenBank/DDBJ whole genome shotgun (WGS) entry which is preliminary data.</text>
</comment>
<dbReference type="Gene3D" id="3.90.226.10">
    <property type="entry name" value="2-enoyl-CoA Hydratase, Chain A, domain 1"/>
    <property type="match status" value="1"/>
</dbReference>
<dbReference type="PROSITE" id="PS50106">
    <property type="entry name" value="PDZ"/>
    <property type="match status" value="1"/>
</dbReference>
<dbReference type="InterPro" id="IPR005151">
    <property type="entry name" value="Tail-specific_protease"/>
</dbReference>
<dbReference type="Pfam" id="PF22694">
    <property type="entry name" value="CtpB_N-like"/>
    <property type="match status" value="1"/>
</dbReference>
<dbReference type="CDD" id="cd07560">
    <property type="entry name" value="Peptidase_S41_CPP"/>
    <property type="match status" value="1"/>
</dbReference>
<dbReference type="SUPFAM" id="SSF52096">
    <property type="entry name" value="ClpP/crotonase"/>
    <property type="match status" value="1"/>
</dbReference>
<dbReference type="NCBIfam" id="TIGR00225">
    <property type="entry name" value="prc"/>
    <property type="match status" value="1"/>
</dbReference>
<dbReference type="PANTHER" id="PTHR32060">
    <property type="entry name" value="TAIL-SPECIFIC PROTEASE"/>
    <property type="match status" value="1"/>
</dbReference>
<dbReference type="InterPro" id="IPR036034">
    <property type="entry name" value="PDZ_sf"/>
</dbReference>
<dbReference type="EMBL" id="BMZG01000009">
    <property type="protein sequence ID" value="GHA76639.1"/>
    <property type="molecule type" value="Genomic_DNA"/>
</dbReference>
<dbReference type="GO" id="GO:0004175">
    <property type="term" value="F:endopeptidase activity"/>
    <property type="evidence" value="ECO:0007669"/>
    <property type="project" value="TreeGrafter"/>
</dbReference>
<evidence type="ECO:0000256" key="1">
    <source>
        <dbReference type="ARBA" id="ARBA00009179"/>
    </source>
</evidence>
<organism evidence="7 8">
    <name type="scientific">Formosimonas limnophila</name>
    <dbReference type="NCBI Taxonomy" id="1384487"/>
    <lineage>
        <taxon>Bacteria</taxon>
        <taxon>Pseudomonadati</taxon>
        <taxon>Pseudomonadota</taxon>
        <taxon>Betaproteobacteria</taxon>
        <taxon>Burkholderiales</taxon>
        <taxon>Burkholderiaceae</taxon>
        <taxon>Formosimonas</taxon>
    </lineage>
</organism>
<dbReference type="CDD" id="cd06782">
    <property type="entry name" value="cpPDZ_CPP-like"/>
    <property type="match status" value="1"/>
</dbReference>
<dbReference type="InterPro" id="IPR001478">
    <property type="entry name" value="PDZ"/>
</dbReference>
<dbReference type="GO" id="GO:0006508">
    <property type="term" value="P:proteolysis"/>
    <property type="evidence" value="ECO:0007669"/>
    <property type="project" value="UniProtKB-KW"/>
</dbReference>
<dbReference type="Pfam" id="PF13180">
    <property type="entry name" value="PDZ_2"/>
    <property type="match status" value="1"/>
</dbReference>
<comment type="similarity">
    <text evidence="1 5">Belongs to the peptidase S41A family.</text>
</comment>
<keyword evidence="8" id="KW-1185">Reference proteome</keyword>
<evidence type="ECO:0000256" key="5">
    <source>
        <dbReference type="RuleBase" id="RU004404"/>
    </source>
</evidence>
<evidence type="ECO:0000313" key="8">
    <source>
        <dbReference type="Proteomes" id="UP000614287"/>
    </source>
</evidence>
<dbReference type="InterPro" id="IPR004447">
    <property type="entry name" value="Peptidase_S41A"/>
</dbReference>
<evidence type="ECO:0000256" key="3">
    <source>
        <dbReference type="ARBA" id="ARBA00022801"/>
    </source>
</evidence>
<evidence type="ECO:0000313" key="7">
    <source>
        <dbReference type="EMBL" id="GHA76639.1"/>
    </source>
</evidence>
<dbReference type="GO" id="GO:0030288">
    <property type="term" value="C:outer membrane-bounded periplasmic space"/>
    <property type="evidence" value="ECO:0007669"/>
    <property type="project" value="TreeGrafter"/>
</dbReference>
<protein>
    <submittedName>
        <fullName evidence="7">Peptidase S41</fullName>
    </submittedName>
</protein>
<feature type="domain" description="PDZ" evidence="6">
    <location>
        <begin position="91"/>
        <end position="150"/>
    </location>
</feature>
<evidence type="ECO:0000259" key="6">
    <source>
        <dbReference type="PROSITE" id="PS50106"/>
    </source>
</evidence>
<reference evidence="7" key="2">
    <citation type="submission" date="2020-09" db="EMBL/GenBank/DDBJ databases">
        <authorList>
            <person name="Sun Q."/>
            <person name="Kim S."/>
        </authorList>
    </citation>
    <scope>NUCLEOTIDE SEQUENCE</scope>
    <source>
        <strain evidence="7">KCTC 32501</strain>
    </source>
</reference>
<dbReference type="SMART" id="SM00228">
    <property type="entry name" value="PDZ"/>
    <property type="match status" value="1"/>
</dbReference>
<sequence length="473" mass="50795">MVTEMKKAGLVISGAVAGVMLSLGLTAFADDTPTKKGALPVEALSKLSQTFGVIKGNYVDEVKDEAILEDAIAGMVKELDPHSQYFSEKEFAEFREEISGKFSGIGAEVQAGKGAILVITPIEDSPAFKAGILAGDSIVKIDDTPVANLSGLSAGISRLRGKEGTPVKVTVVRKGESKPLVFNIIRAVIQSQSVKSKMIEPGYAWVRLTSFQDPTLKLFAENIRKLYAQGDIKGLVLDLRNNPGGSLPVSIGIASAFLPKDVVVVSSKGRIAQSNEVYKATPSAYATREFQNDLLKDLPAAMKTVPVVVLINGASASASEVVSGALQDHKRATIMGIQSFGKGSVQTLFPVDREGKTAVKITIARYYTPSGQSIQARGVIPDVASDENADGKNPIYTRESDIQGHLSNDSGVKEEKPKDIWDEWVNQEDDDLDGTKKEKAKPKVYGDTDDFMLQQAIKYLKGQPIVPVKKKAQ</sequence>
<name>A0A8J3CIM2_9BURK</name>
<evidence type="ECO:0000256" key="2">
    <source>
        <dbReference type="ARBA" id="ARBA00022670"/>
    </source>
</evidence>